<keyword evidence="2" id="KW-0472">Membrane</keyword>
<dbReference type="EMBL" id="KV454002">
    <property type="protein sequence ID" value="ODQ47550.1"/>
    <property type="molecule type" value="Genomic_DNA"/>
</dbReference>
<dbReference type="SMART" id="SM00264">
    <property type="entry name" value="BAG"/>
    <property type="match status" value="1"/>
</dbReference>
<dbReference type="Proteomes" id="UP000094455">
    <property type="component" value="Unassembled WGS sequence"/>
</dbReference>
<evidence type="ECO:0000259" key="3">
    <source>
        <dbReference type="PROSITE" id="PS51035"/>
    </source>
</evidence>
<feature type="transmembrane region" description="Helical" evidence="2">
    <location>
        <begin position="42"/>
        <end position="60"/>
    </location>
</feature>
<dbReference type="AlphaFoldDB" id="A0A1E3NN61"/>
<evidence type="ECO:0000256" key="1">
    <source>
        <dbReference type="SAM" id="MobiDB-lite"/>
    </source>
</evidence>
<dbReference type="InterPro" id="IPR036533">
    <property type="entry name" value="BAG_dom_sf"/>
</dbReference>
<dbReference type="PROSITE" id="PS51035">
    <property type="entry name" value="BAG"/>
    <property type="match status" value="1"/>
</dbReference>
<name>A0A1E3NN61_9ASCO</name>
<proteinExistence type="predicted"/>
<dbReference type="GeneID" id="30176369"/>
<dbReference type="OrthoDB" id="417450at2759"/>
<dbReference type="GO" id="GO:0051087">
    <property type="term" value="F:protein-folding chaperone binding"/>
    <property type="evidence" value="ECO:0007669"/>
    <property type="project" value="InterPro"/>
</dbReference>
<protein>
    <recommendedName>
        <fullName evidence="3">BAG domain-containing protein</fullName>
    </recommendedName>
</protein>
<keyword evidence="2" id="KW-1133">Transmembrane helix</keyword>
<dbReference type="SUPFAM" id="SSF63491">
    <property type="entry name" value="BAG domain"/>
    <property type="match status" value="1"/>
</dbReference>
<organism evidence="4 5">
    <name type="scientific">Pichia membranifaciens NRRL Y-2026</name>
    <dbReference type="NCBI Taxonomy" id="763406"/>
    <lineage>
        <taxon>Eukaryota</taxon>
        <taxon>Fungi</taxon>
        <taxon>Dikarya</taxon>
        <taxon>Ascomycota</taxon>
        <taxon>Saccharomycotina</taxon>
        <taxon>Pichiomycetes</taxon>
        <taxon>Pichiales</taxon>
        <taxon>Pichiaceae</taxon>
        <taxon>Pichia</taxon>
    </lineage>
</organism>
<evidence type="ECO:0000256" key="2">
    <source>
        <dbReference type="SAM" id="Phobius"/>
    </source>
</evidence>
<feature type="domain" description="BAG" evidence="3">
    <location>
        <begin position="116"/>
        <end position="198"/>
    </location>
</feature>
<dbReference type="Pfam" id="PF02179">
    <property type="entry name" value="BAG"/>
    <property type="match status" value="1"/>
</dbReference>
<feature type="region of interest" description="Disordered" evidence="1">
    <location>
        <begin position="124"/>
        <end position="143"/>
    </location>
</feature>
<evidence type="ECO:0000313" key="4">
    <source>
        <dbReference type="EMBL" id="ODQ47550.1"/>
    </source>
</evidence>
<keyword evidence="5" id="KW-1185">Reference proteome</keyword>
<keyword evidence="2" id="KW-0812">Transmembrane</keyword>
<dbReference type="InterPro" id="IPR003103">
    <property type="entry name" value="BAG_domain"/>
</dbReference>
<gene>
    <name evidence="4" type="ORF">PICMEDRAFT_10534</name>
</gene>
<reference evidence="4 5" key="1">
    <citation type="journal article" date="2016" name="Proc. Natl. Acad. Sci. U.S.A.">
        <title>Comparative genomics of biotechnologically important yeasts.</title>
        <authorList>
            <person name="Riley R."/>
            <person name="Haridas S."/>
            <person name="Wolfe K.H."/>
            <person name="Lopes M.R."/>
            <person name="Hittinger C.T."/>
            <person name="Goeker M."/>
            <person name="Salamov A.A."/>
            <person name="Wisecaver J.H."/>
            <person name="Long T.M."/>
            <person name="Calvey C.H."/>
            <person name="Aerts A.L."/>
            <person name="Barry K.W."/>
            <person name="Choi C."/>
            <person name="Clum A."/>
            <person name="Coughlan A.Y."/>
            <person name="Deshpande S."/>
            <person name="Douglass A.P."/>
            <person name="Hanson S.J."/>
            <person name="Klenk H.-P."/>
            <person name="LaButti K.M."/>
            <person name="Lapidus A."/>
            <person name="Lindquist E.A."/>
            <person name="Lipzen A.M."/>
            <person name="Meier-Kolthoff J.P."/>
            <person name="Ohm R.A."/>
            <person name="Otillar R.P."/>
            <person name="Pangilinan J.L."/>
            <person name="Peng Y."/>
            <person name="Rokas A."/>
            <person name="Rosa C.A."/>
            <person name="Scheuner C."/>
            <person name="Sibirny A.A."/>
            <person name="Slot J.C."/>
            <person name="Stielow J.B."/>
            <person name="Sun H."/>
            <person name="Kurtzman C.P."/>
            <person name="Blackwell M."/>
            <person name="Grigoriev I.V."/>
            <person name="Jeffries T.W."/>
        </authorList>
    </citation>
    <scope>NUCLEOTIDE SEQUENCE [LARGE SCALE GENOMIC DNA]</scope>
    <source>
        <strain evidence="4 5">NRRL Y-2026</strain>
    </source>
</reference>
<dbReference type="STRING" id="763406.A0A1E3NN61"/>
<accession>A0A1E3NN61</accession>
<dbReference type="RefSeq" id="XP_019018663.1">
    <property type="nucleotide sequence ID" value="XM_019159682.1"/>
</dbReference>
<evidence type="ECO:0000313" key="5">
    <source>
        <dbReference type="Proteomes" id="UP000094455"/>
    </source>
</evidence>
<dbReference type="Gene3D" id="1.20.58.120">
    <property type="entry name" value="BAG domain"/>
    <property type="match status" value="1"/>
</dbReference>
<sequence>MESVVPYFNKTIDTLAGLLAPYVDDKQLDKACLWLKENDTTVIVSTFGALTLATVYFLSGGKSDQDGRRRGKSYNGRRSYKVKVKKEKVVPVDPIKQAYDIIADVKQELQNAYIPQVDKLEQDVKAEKNPGSTKTATEKKPTYKDSTEYRQLYLNESLLKQLMRLDGIEPNGVEDIRSQRKATIKEVQVQCRRLDALKELM</sequence>